<dbReference type="STRING" id="37992.A0A4Z0YLN6"/>
<dbReference type="Gene3D" id="3.30.420.10">
    <property type="entry name" value="Ribonuclease H-like superfamily/Ribonuclease H"/>
    <property type="match status" value="1"/>
</dbReference>
<reference evidence="3 4" key="1">
    <citation type="submission" date="2019-03" db="EMBL/GenBank/DDBJ databases">
        <title>Draft genome sequence of Xylaria hypoxylon DSM 108379, a ubiquitous saprotrophic-parasitic fungi on hardwood.</title>
        <authorList>
            <person name="Buettner E."/>
            <person name="Leonhardt S."/>
            <person name="Gebauer A.M."/>
            <person name="Liers C."/>
            <person name="Hofrichter M."/>
            <person name="Kellner H."/>
        </authorList>
    </citation>
    <scope>NUCLEOTIDE SEQUENCE [LARGE SCALE GENOMIC DNA]</scope>
    <source>
        <strain evidence="3 4">DSM 108379</strain>
    </source>
</reference>
<accession>A0A4Z0YLN6</accession>
<name>A0A4Z0YLN6_9PEZI</name>
<dbReference type="GO" id="GO:0008408">
    <property type="term" value="F:3'-5' exonuclease activity"/>
    <property type="evidence" value="ECO:0007669"/>
    <property type="project" value="InterPro"/>
</dbReference>
<dbReference type="OrthoDB" id="26838at2759"/>
<dbReference type="GO" id="GO:0006139">
    <property type="term" value="P:nucleobase-containing compound metabolic process"/>
    <property type="evidence" value="ECO:0007669"/>
    <property type="project" value="InterPro"/>
</dbReference>
<dbReference type="SMART" id="SM00474">
    <property type="entry name" value="35EXOc"/>
    <property type="match status" value="1"/>
</dbReference>
<dbReference type="SUPFAM" id="SSF53098">
    <property type="entry name" value="Ribonuclease H-like"/>
    <property type="match status" value="1"/>
</dbReference>
<evidence type="ECO:0000313" key="4">
    <source>
        <dbReference type="Proteomes" id="UP000297716"/>
    </source>
</evidence>
<organism evidence="3 4">
    <name type="scientific">Xylaria hypoxylon</name>
    <dbReference type="NCBI Taxonomy" id="37992"/>
    <lineage>
        <taxon>Eukaryota</taxon>
        <taxon>Fungi</taxon>
        <taxon>Dikarya</taxon>
        <taxon>Ascomycota</taxon>
        <taxon>Pezizomycotina</taxon>
        <taxon>Sordariomycetes</taxon>
        <taxon>Xylariomycetidae</taxon>
        <taxon>Xylariales</taxon>
        <taxon>Xylariaceae</taxon>
        <taxon>Xylaria</taxon>
    </lineage>
</organism>
<protein>
    <recommendedName>
        <fullName evidence="2">3'-5' exonuclease domain-containing protein</fullName>
    </recommendedName>
</protein>
<feature type="region of interest" description="Disordered" evidence="1">
    <location>
        <begin position="1"/>
        <end position="31"/>
    </location>
</feature>
<dbReference type="Pfam" id="PF01612">
    <property type="entry name" value="DNA_pol_A_exo1"/>
    <property type="match status" value="1"/>
</dbReference>
<dbReference type="InterPro" id="IPR036397">
    <property type="entry name" value="RNaseH_sf"/>
</dbReference>
<evidence type="ECO:0000256" key="1">
    <source>
        <dbReference type="SAM" id="MobiDB-lite"/>
    </source>
</evidence>
<dbReference type="PANTHER" id="PTHR43040">
    <property type="entry name" value="RIBONUCLEASE D"/>
    <property type="match status" value="1"/>
</dbReference>
<dbReference type="Proteomes" id="UP000297716">
    <property type="component" value="Unassembled WGS sequence"/>
</dbReference>
<proteinExistence type="predicted"/>
<dbReference type="EMBL" id="SKBN01000059">
    <property type="protein sequence ID" value="TGJ84814.1"/>
    <property type="molecule type" value="Genomic_DNA"/>
</dbReference>
<dbReference type="InterPro" id="IPR012337">
    <property type="entry name" value="RNaseH-like_sf"/>
</dbReference>
<evidence type="ECO:0000259" key="2">
    <source>
        <dbReference type="SMART" id="SM00474"/>
    </source>
</evidence>
<dbReference type="AlphaFoldDB" id="A0A4Z0YLN6"/>
<feature type="domain" description="3'-5' exonuclease" evidence="2">
    <location>
        <begin position="33"/>
        <end position="238"/>
    </location>
</feature>
<sequence>MSPLATPYQASSWGGRMEASRSPSLNEPQDESHGVLDNIAAISSLVDKLSGLPSMPPSIYIDLEGVNLSRHGTISILQIHVRTTSQNYLLDIKTLGKAAFLTPGTRTLSTLKSILESSSIPKVFFDVRRDSDALYSHYGIQLQGIQDLQLMELATRTHGRTFISGLKKCIEKDMPMTSTEKRHWLMTKEEGLKLFDPEKGGSYEVFNQRPLPEKIRVYCVQDVHYLPCLWDVYNRKLTASWKTRVQRATDDRVAQSQTQDFNPKSPHMARAPEGWGWP</sequence>
<dbReference type="GO" id="GO:0003676">
    <property type="term" value="F:nucleic acid binding"/>
    <property type="evidence" value="ECO:0007669"/>
    <property type="project" value="InterPro"/>
</dbReference>
<feature type="region of interest" description="Disordered" evidence="1">
    <location>
        <begin position="248"/>
        <end position="278"/>
    </location>
</feature>
<dbReference type="PANTHER" id="PTHR43040:SF1">
    <property type="entry name" value="RIBONUCLEASE D"/>
    <property type="match status" value="1"/>
</dbReference>
<dbReference type="InterPro" id="IPR002562">
    <property type="entry name" value="3'-5'_exonuclease_dom"/>
</dbReference>
<keyword evidence="4" id="KW-1185">Reference proteome</keyword>
<comment type="caution">
    <text evidence="3">The sequence shown here is derived from an EMBL/GenBank/DDBJ whole genome shotgun (WGS) entry which is preliminary data.</text>
</comment>
<gene>
    <name evidence="3" type="ORF">E0Z10_g3982</name>
</gene>
<evidence type="ECO:0000313" key="3">
    <source>
        <dbReference type="EMBL" id="TGJ84814.1"/>
    </source>
</evidence>